<evidence type="ECO:0000256" key="2">
    <source>
        <dbReference type="SAM" id="MobiDB-lite"/>
    </source>
</evidence>
<evidence type="ECO:0000256" key="1">
    <source>
        <dbReference type="ARBA" id="ARBA00022737"/>
    </source>
</evidence>
<comment type="caution">
    <text evidence="3">The sequence shown here is derived from an EMBL/GenBank/DDBJ whole genome shotgun (WGS) entry which is preliminary data.</text>
</comment>
<evidence type="ECO:0008006" key="5">
    <source>
        <dbReference type="Google" id="ProtNLM"/>
    </source>
</evidence>
<organism evidence="3 4">
    <name type="scientific">Halteria grandinella</name>
    <dbReference type="NCBI Taxonomy" id="5974"/>
    <lineage>
        <taxon>Eukaryota</taxon>
        <taxon>Sar</taxon>
        <taxon>Alveolata</taxon>
        <taxon>Ciliophora</taxon>
        <taxon>Intramacronucleata</taxon>
        <taxon>Spirotrichea</taxon>
        <taxon>Stichotrichia</taxon>
        <taxon>Sporadotrichida</taxon>
        <taxon>Halteriidae</taxon>
        <taxon>Halteria</taxon>
    </lineage>
</organism>
<dbReference type="InterPro" id="IPR003409">
    <property type="entry name" value="MORN"/>
</dbReference>
<dbReference type="SUPFAM" id="SSF82185">
    <property type="entry name" value="Histone H3 K4-specific methyltransferase SET7/9 N-terminal domain"/>
    <property type="match status" value="2"/>
</dbReference>
<sequence>MARLISEIGWKWSLDVLNTKADILRSVDWVKFEGTQRRGKDNLKEGIYYGQLLNGKRDGFGIVYTTDFYDHPWLYECEWNEGVPMNQGRFIECSYQWYKWEGTMDKHYNITGMGSYHCEDGDQYVGELRRGIRHGMGKLIATEGDLKYECEGKFRRNLTISGRFKASEQDGPTLDGIICNKVIQGVITWPDGTLYEGGCGRSIVGEDLDYSGIDHCFRKSGKGRLTMPTGAYQVGFWDYDELVGVHQYYTKDGQLIETKDHGGQYEESSEDQASEEEEEDEEEEQEEDKEEQQEVEIKEEPESEQDIQDV</sequence>
<proteinExistence type="predicted"/>
<keyword evidence="1" id="KW-0677">Repeat</keyword>
<dbReference type="OrthoDB" id="285822at2759"/>
<protein>
    <recommendedName>
        <fullName evidence="5">MORN repeat-containing protein</fullName>
    </recommendedName>
</protein>
<accession>A0A8J8NXL8</accession>
<dbReference type="Proteomes" id="UP000785679">
    <property type="component" value="Unassembled WGS sequence"/>
</dbReference>
<evidence type="ECO:0000313" key="4">
    <source>
        <dbReference type="Proteomes" id="UP000785679"/>
    </source>
</evidence>
<dbReference type="SMART" id="SM00698">
    <property type="entry name" value="MORN"/>
    <property type="match status" value="2"/>
</dbReference>
<evidence type="ECO:0000313" key="3">
    <source>
        <dbReference type="EMBL" id="TNV82245.1"/>
    </source>
</evidence>
<dbReference type="PANTHER" id="PTHR23084">
    <property type="entry name" value="PHOSPHATIDYLINOSITOL-4-PHOSPHATE 5-KINASE RELATED"/>
    <property type="match status" value="1"/>
</dbReference>
<dbReference type="PANTHER" id="PTHR23084:SF263">
    <property type="entry name" value="MORN REPEAT-CONTAINING PROTEIN 1"/>
    <property type="match status" value="1"/>
</dbReference>
<reference evidence="3" key="1">
    <citation type="submission" date="2019-06" db="EMBL/GenBank/DDBJ databases">
        <authorList>
            <person name="Zheng W."/>
        </authorList>
    </citation>
    <scope>NUCLEOTIDE SEQUENCE</scope>
    <source>
        <strain evidence="3">QDHG01</strain>
    </source>
</reference>
<dbReference type="Pfam" id="PF02493">
    <property type="entry name" value="MORN"/>
    <property type="match status" value="3"/>
</dbReference>
<feature type="region of interest" description="Disordered" evidence="2">
    <location>
        <begin position="258"/>
        <end position="310"/>
    </location>
</feature>
<dbReference type="AlphaFoldDB" id="A0A8J8NXL8"/>
<feature type="compositionally biased region" description="Acidic residues" evidence="2">
    <location>
        <begin position="301"/>
        <end position="310"/>
    </location>
</feature>
<dbReference type="Gene3D" id="2.20.110.10">
    <property type="entry name" value="Histone H3 K4-specific methyltransferase SET7/9 N-terminal domain"/>
    <property type="match status" value="1"/>
</dbReference>
<name>A0A8J8NXL8_HALGN</name>
<keyword evidence="4" id="KW-1185">Reference proteome</keyword>
<feature type="compositionally biased region" description="Acidic residues" evidence="2">
    <location>
        <begin position="267"/>
        <end position="294"/>
    </location>
</feature>
<dbReference type="EMBL" id="RRYP01005206">
    <property type="protein sequence ID" value="TNV82245.1"/>
    <property type="molecule type" value="Genomic_DNA"/>
</dbReference>
<gene>
    <name evidence="3" type="ORF">FGO68_gene12708</name>
</gene>